<evidence type="ECO:0000313" key="2">
    <source>
        <dbReference type="EMBL" id="VBB69100.1"/>
    </source>
</evidence>
<evidence type="ECO:0000259" key="1">
    <source>
        <dbReference type="Pfam" id="PF01230"/>
    </source>
</evidence>
<dbReference type="EMBL" id="LR026963">
    <property type="protein sequence ID" value="VBB69100.1"/>
    <property type="molecule type" value="Genomic_DNA"/>
</dbReference>
<reference evidence="2" key="1">
    <citation type="submission" date="2018-10" db="EMBL/GenBank/DDBJ databases">
        <authorList>
            <person name="Gruber-Vodicka H."/>
            <person name="Jaeckle O."/>
        </authorList>
    </citation>
    <scope>NUCLEOTIDE SEQUENCE</scope>
</reference>
<dbReference type="InterPro" id="IPR019808">
    <property type="entry name" value="Histidine_triad_CS"/>
</dbReference>
<keyword evidence="2" id="KW-0378">Hydrolase</keyword>
<name>A0A484H6M9_9ZZZZ</name>
<dbReference type="InterPro" id="IPR036265">
    <property type="entry name" value="HIT-like_sf"/>
</dbReference>
<accession>A0A484H6M9</accession>
<dbReference type="Pfam" id="PF01230">
    <property type="entry name" value="HIT"/>
    <property type="match status" value="1"/>
</dbReference>
<dbReference type="SUPFAM" id="SSF54197">
    <property type="entry name" value="HIT-like"/>
    <property type="match status" value="1"/>
</dbReference>
<protein>
    <submittedName>
        <fullName evidence="2">Diadenosine tetraphosphate (Ap4A) hydrolase and other HIT family hydrolases</fullName>
    </submittedName>
</protein>
<dbReference type="PROSITE" id="PS00892">
    <property type="entry name" value="HIT_1"/>
    <property type="match status" value="1"/>
</dbReference>
<sequence length="68" mass="7384">MDDFIARASDREMAALYRAIAQVARATDVAGSGYRLLCNIGADGGQEVPHLHMHVFGGQRLGRMIQPT</sequence>
<dbReference type="AlphaFoldDB" id="A0A484H6M9"/>
<gene>
    <name evidence="2" type="ORF">RIEGSTA812A_PEG_573</name>
</gene>
<proteinExistence type="predicted"/>
<feature type="domain" description="HIT" evidence="1">
    <location>
        <begin position="8"/>
        <end position="59"/>
    </location>
</feature>
<dbReference type="InterPro" id="IPR011146">
    <property type="entry name" value="HIT-like"/>
</dbReference>
<dbReference type="GO" id="GO:0016787">
    <property type="term" value="F:hydrolase activity"/>
    <property type="evidence" value="ECO:0007669"/>
    <property type="project" value="UniProtKB-KW"/>
</dbReference>
<dbReference type="Gene3D" id="3.30.428.10">
    <property type="entry name" value="HIT-like"/>
    <property type="match status" value="1"/>
</dbReference>
<organism evidence="2">
    <name type="scientific">invertebrate metagenome</name>
    <dbReference type="NCBI Taxonomy" id="1711999"/>
    <lineage>
        <taxon>unclassified sequences</taxon>
        <taxon>metagenomes</taxon>
        <taxon>organismal metagenomes</taxon>
    </lineage>
</organism>